<dbReference type="Pfam" id="PF14712">
    <property type="entry name" value="Snapin_Pallidin"/>
    <property type="match status" value="1"/>
</dbReference>
<dbReference type="OrthoDB" id="19659at2759"/>
<dbReference type="PANTHER" id="PTHR31328">
    <property type="entry name" value="BIOGENESIS OF LYSOSOME-RELATED ORGANELLES COMPLEX 1 SUBUNIT 6"/>
    <property type="match status" value="1"/>
</dbReference>
<dbReference type="EMBL" id="PZQS01000002">
    <property type="protein sequence ID" value="PVD36232.1"/>
    <property type="molecule type" value="Genomic_DNA"/>
</dbReference>
<gene>
    <name evidence="2" type="ORF">C0Q70_03210</name>
</gene>
<evidence type="ECO:0000256" key="1">
    <source>
        <dbReference type="SAM" id="MobiDB-lite"/>
    </source>
</evidence>
<dbReference type="Proteomes" id="UP000245119">
    <property type="component" value="Linkage Group LG2"/>
</dbReference>
<dbReference type="PANTHER" id="PTHR31328:SF2">
    <property type="entry name" value="BIOGENESIS OF LYSOSOME-RELATED ORGANELLES COMPLEX 1 SUBUNIT 6"/>
    <property type="match status" value="1"/>
</dbReference>
<dbReference type="GO" id="GO:0030133">
    <property type="term" value="C:transport vesicle"/>
    <property type="evidence" value="ECO:0007669"/>
    <property type="project" value="TreeGrafter"/>
</dbReference>
<reference evidence="2 3" key="1">
    <citation type="submission" date="2018-04" db="EMBL/GenBank/DDBJ databases">
        <title>The genome of golden apple snail Pomacea canaliculata provides insight into stress tolerance and invasive adaptation.</title>
        <authorList>
            <person name="Liu C."/>
            <person name="Liu B."/>
            <person name="Ren Y."/>
            <person name="Zhang Y."/>
            <person name="Wang H."/>
            <person name="Li S."/>
            <person name="Jiang F."/>
            <person name="Yin L."/>
            <person name="Zhang G."/>
            <person name="Qian W."/>
            <person name="Fan W."/>
        </authorList>
    </citation>
    <scope>NUCLEOTIDE SEQUENCE [LARGE SCALE GENOMIC DNA]</scope>
    <source>
        <strain evidence="2">SZHN2017</strain>
        <tissue evidence="2">Muscle</tissue>
    </source>
</reference>
<dbReference type="GO" id="GO:0031083">
    <property type="term" value="C:BLOC-1 complex"/>
    <property type="evidence" value="ECO:0007669"/>
    <property type="project" value="TreeGrafter"/>
</dbReference>
<dbReference type="InterPro" id="IPR028119">
    <property type="entry name" value="Snapin/Pallidin/Snn1"/>
</dbReference>
<evidence type="ECO:0000313" key="2">
    <source>
        <dbReference type="EMBL" id="PVD36232.1"/>
    </source>
</evidence>
<sequence>MADEAEVCLSGATDGEIIKGSNEEEVSGSNETAGMITEEGNDVKSHTTTHGDSLYELEPADENCAFRMGVEVSVDPAVIHSLSSAFASQVLPSLEKAKSSISEIVSNQQVIIDTLEQENSKFKECTAFNELTITMLKARDYYNKLVTVKKDMSSLHDRAIKLKRRALKLQQQKQKEELQRAHQLEKELERDQMLTAKVASPEF</sequence>
<proteinExistence type="predicted"/>
<dbReference type="OMA" id="HYISIAW"/>
<evidence type="ECO:0008006" key="4">
    <source>
        <dbReference type="Google" id="ProtNLM"/>
    </source>
</evidence>
<accession>A0A2T7PS29</accession>
<feature type="region of interest" description="Disordered" evidence="1">
    <location>
        <begin position="1"/>
        <end position="31"/>
    </location>
</feature>
<protein>
    <recommendedName>
        <fullName evidence="4">Biogenesis of lysosome-related organelles complex 1 subunit 6</fullName>
    </recommendedName>
</protein>
<feature type="compositionally biased region" description="Basic and acidic residues" evidence="1">
    <location>
        <begin position="178"/>
        <end position="192"/>
    </location>
</feature>
<feature type="region of interest" description="Disordered" evidence="1">
    <location>
        <begin position="178"/>
        <end position="203"/>
    </location>
</feature>
<keyword evidence="3" id="KW-1185">Reference proteome</keyword>
<evidence type="ECO:0000313" key="3">
    <source>
        <dbReference type="Proteomes" id="UP000245119"/>
    </source>
</evidence>
<dbReference type="AlphaFoldDB" id="A0A2T7PS29"/>
<name>A0A2T7PS29_POMCA</name>
<dbReference type="STRING" id="400727.A0A2T7PS29"/>
<comment type="caution">
    <text evidence="2">The sequence shown here is derived from an EMBL/GenBank/DDBJ whole genome shotgun (WGS) entry which is preliminary data.</text>
</comment>
<organism evidence="2 3">
    <name type="scientific">Pomacea canaliculata</name>
    <name type="common">Golden apple snail</name>
    <dbReference type="NCBI Taxonomy" id="400727"/>
    <lineage>
        <taxon>Eukaryota</taxon>
        <taxon>Metazoa</taxon>
        <taxon>Spiralia</taxon>
        <taxon>Lophotrochozoa</taxon>
        <taxon>Mollusca</taxon>
        <taxon>Gastropoda</taxon>
        <taxon>Caenogastropoda</taxon>
        <taxon>Architaenioglossa</taxon>
        <taxon>Ampullarioidea</taxon>
        <taxon>Ampullariidae</taxon>
        <taxon>Pomacea</taxon>
    </lineage>
</organism>